<dbReference type="EMBL" id="GBRH01205692">
    <property type="protein sequence ID" value="JAD92203.1"/>
    <property type="molecule type" value="Transcribed_RNA"/>
</dbReference>
<sequence>MHAKWKNMSTSLLNKIHNTKYNKHQKRHSIFTKVLKSWIFRTFLSFECDIYKMSDLFYKIELVLYLDV</sequence>
<accession>A0A0A9DZR1</accession>
<evidence type="ECO:0000313" key="1">
    <source>
        <dbReference type="EMBL" id="JAD92203.1"/>
    </source>
</evidence>
<name>A0A0A9DZR1_ARUDO</name>
<dbReference type="AlphaFoldDB" id="A0A0A9DZR1"/>
<reference evidence="1" key="1">
    <citation type="submission" date="2014-09" db="EMBL/GenBank/DDBJ databases">
        <authorList>
            <person name="Magalhaes I.L.F."/>
            <person name="Oliveira U."/>
            <person name="Santos F.R."/>
            <person name="Vidigal T.H.D.A."/>
            <person name="Brescovit A.D."/>
            <person name="Santos A.J."/>
        </authorList>
    </citation>
    <scope>NUCLEOTIDE SEQUENCE</scope>
    <source>
        <tissue evidence="1">Shoot tissue taken approximately 20 cm above the soil surface</tissue>
    </source>
</reference>
<proteinExistence type="predicted"/>
<organism evidence="1">
    <name type="scientific">Arundo donax</name>
    <name type="common">Giant reed</name>
    <name type="synonym">Donax arundinaceus</name>
    <dbReference type="NCBI Taxonomy" id="35708"/>
    <lineage>
        <taxon>Eukaryota</taxon>
        <taxon>Viridiplantae</taxon>
        <taxon>Streptophyta</taxon>
        <taxon>Embryophyta</taxon>
        <taxon>Tracheophyta</taxon>
        <taxon>Spermatophyta</taxon>
        <taxon>Magnoliopsida</taxon>
        <taxon>Liliopsida</taxon>
        <taxon>Poales</taxon>
        <taxon>Poaceae</taxon>
        <taxon>PACMAD clade</taxon>
        <taxon>Arundinoideae</taxon>
        <taxon>Arundineae</taxon>
        <taxon>Arundo</taxon>
    </lineage>
</organism>
<reference evidence="1" key="2">
    <citation type="journal article" date="2015" name="Data Brief">
        <title>Shoot transcriptome of the giant reed, Arundo donax.</title>
        <authorList>
            <person name="Barrero R.A."/>
            <person name="Guerrero F.D."/>
            <person name="Moolhuijzen P."/>
            <person name="Goolsby J.A."/>
            <person name="Tidwell J."/>
            <person name="Bellgard S.E."/>
            <person name="Bellgard M.I."/>
        </authorList>
    </citation>
    <scope>NUCLEOTIDE SEQUENCE</scope>
    <source>
        <tissue evidence="1">Shoot tissue taken approximately 20 cm above the soil surface</tissue>
    </source>
</reference>
<protein>
    <submittedName>
        <fullName evidence="1">Uncharacterized protein</fullName>
    </submittedName>
</protein>